<evidence type="ECO:0000256" key="7">
    <source>
        <dbReference type="ARBA" id="ARBA00023065"/>
    </source>
</evidence>
<evidence type="ECO:0000313" key="14">
    <source>
        <dbReference type="Proteomes" id="UP000054997"/>
    </source>
</evidence>
<dbReference type="GO" id="GO:0034220">
    <property type="term" value="P:monoatomic ion transmembrane transport"/>
    <property type="evidence" value="ECO:0007669"/>
    <property type="project" value="UniProtKB-KW"/>
</dbReference>
<organism evidence="13 14">
    <name type="scientific">Legionella londiniensis</name>
    <dbReference type="NCBI Taxonomy" id="45068"/>
    <lineage>
        <taxon>Bacteria</taxon>
        <taxon>Pseudomonadati</taxon>
        <taxon>Pseudomonadota</taxon>
        <taxon>Gammaproteobacteria</taxon>
        <taxon>Legionellales</taxon>
        <taxon>Legionellaceae</taxon>
        <taxon>Legionella</taxon>
    </lineage>
</organism>
<evidence type="ECO:0000256" key="3">
    <source>
        <dbReference type="ARBA" id="ARBA00022519"/>
    </source>
</evidence>
<dbReference type="InterPro" id="IPR003691">
    <property type="entry name" value="FluC"/>
</dbReference>
<evidence type="ECO:0000256" key="11">
    <source>
        <dbReference type="ARBA" id="ARBA00035585"/>
    </source>
</evidence>
<keyword evidence="5 12" id="KW-1133">Transmembrane helix</keyword>
<evidence type="ECO:0000256" key="2">
    <source>
        <dbReference type="ARBA" id="ARBA00022475"/>
    </source>
</evidence>
<dbReference type="PATRIC" id="fig|45068.5.peg.2155"/>
<keyword evidence="3" id="KW-0997">Cell inner membrane</keyword>
<keyword evidence="14" id="KW-1185">Reference proteome</keyword>
<dbReference type="AlphaFoldDB" id="A0A0W0VI66"/>
<name>A0A0W0VI66_9GAMM</name>
<dbReference type="Proteomes" id="UP000054997">
    <property type="component" value="Unassembled WGS sequence"/>
</dbReference>
<protein>
    <recommendedName>
        <fullName evidence="12">Fluoride-specific ion channel</fullName>
    </recommendedName>
</protein>
<evidence type="ECO:0000256" key="8">
    <source>
        <dbReference type="ARBA" id="ARBA00023136"/>
    </source>
</evidence>
<comment type="caution">
    <text evidence="12">Lacks conserved residue(s) required for the propagation of feature annotation.</text>
</comment>
<comment type="function">
    <text evidence="12">Important for reducing fluoride concentration in the cell, thus reducing its toxicity.</text>
</comment>
<keyword evidence="7" id="KW-0813">Transport</keyword>
<dbReference type="GO" id="GO:0005886">
    <property type="term" value="C:plasma membrane"/>
    <property type="evidence" value="ECO:0007669"/>
    <property type="project" value="UniProtKB-SubCell"/>
</dbReference>
<dbReference type="STRING" id="45068.Llon_1983"/>
<evidence type="ECO:0000256" key="4">
    <source>
        <dbReference type="ARBA" id="ARBA00022692"/>
    </source>
</evidence>
<evidence type="ECO:0000313" key="13">
    <source>
        <dbReference type="EMBL" id="KTD19811.1"/>
    </source>
</evidence>
<dbReference type="EMBL" id="LNYK01000033">
    <property type="protein sequence ID" value="KTD19811.1"/>
    <property type="molecule type" value="Genomic_DNA"/>
</dbReference>
<sequence>MGLLFTLILDRFNDIGQQLRALLLIGFLGGYTTFSSFSIETINLYESGDWLGASLNILLSITMCIVLTWLGMVLGRQL</sequence>
<comment type="catalytic activity">
    <reaction evidence="11">
        <text>fluoride(in) = fluoride(out)</text>
        <dbReference type="Rhea" id="RHEA:76159"/>
        <dbReference type="ChEBI" id="CHEBI:17051"/>
    </reaction>
    <physiologicalReaction direction="left-to-right" evidence="11">
        <dbReference type="Rhea" id="RHEA:76160"/>
    </physiologicalReaction>
</comment>
<feature type="transmembrane region" description="Helical" evidence="12">
    <location>
        <begin position="51"/>
        <end position="74"/>
    </location>
</feature>
<feature type="transmembrane region" description="Helical" evidence="12">
    <location>
        <begin position="21"/>
        <end position="39"/>
    </location>
</feature>
<keyword evidence="2" id="KW-1003">Cell membrane</keyword>
<dbReference type="Pfam" id="PF02537">
    <property type="entry name" value="CRCB"/>
    <property type="match status" value="1"/>
</dbReference>
<comment type="caution">
    <text evidence="13">The sequence shown here is derived from an EMBL/GenBank/DDBJ whole genome shotgun (WGS) entry which is preliminary data.</text>
</comment>
<keyword evidence="4 12" id="KW-0812">Transmembrane</keyword>
<evidence type="ECO:0000256" key="12">
    <source>
        <dbReference type="RuleBase" id="RU004340"/>
    </source>
</evidence>
<evidence type="ECO:0000256" key="9">
    <source>
        <dbReference type="ARBA" id="ARBA00023303"/>
    </source>
</evidence>
<accession>A0A0W0VI66</accession>
<keyword evidence="7" id="KW-0406">Ion transport</keyword>
<keyword evidence="9" id="KW-0407">Ion channel</keyword>
<gene>
    <name evidence="13" type="ORF">Llon_1983</name>
</gene>
<evidence type="ECO:0000256" key="1">
    <source>
        <dbReference type="ARBA" id="ARBA00004651"/>
    </source>
</evidence>
<comment type="similarity">
    <text evidence="10 12">Belongs to the fluoride channel Fluc/FEX (TC 1.A.43) family.</text>
</comment>
<keyword evidence="6" id="KW-0915">Sodium</keyword>
<evidence type="ECO:0000256" key="10">
    <source>
        <dbReference type="ARBA" id="ARBA00035120"/>
    </source>
</evidence>
<comment type="subcellular location">
    <subcellularLocation>
        <location evidence="1">Cell membrane</location>
        <topology evidence="1">Multi-pass membrane protein</topology>
    </subcellularLocation>
</comment>
<evidence type="ECO:0000256" key="5">
    <source>
        <dbReference type="ARBA" id="ARBA00022989"/>
    </source>
</evidence>
<proteinExistence type="inferred from homology"/>
<evidence type="ECO:0000256" key="6">
    <source>
        <dbReference type="ARBA" id="ARBA00023053"/>
    </source>
</evidence>
<keyword evidence="8 12" id="KW-0472">Membrane</keyword>
<reference evidence="13 14" key="1">
    <citation type="submission" date="2015-11" db="EMBL/GenBank/DDBJ databases">
        <title>Genomic analysis of 38 Legionella species identifies large and diverse effector repertoires.</title>
        <authorList>
            <person name="Burstein D."/>
            <person name="Amaro F."/>
            <person name="Zusman T."/>
            <person name="Lifshitz Z."/>
            <person name="Cohen O."/>
            <person name="Gilbert J.A."/>
            <person name="Pupko T."/>
            <person name="Shuman H.A."/>
            <person name="Segal G."/>
        </authorList>
    </citation>
    <scope>NUCLEOTIDE SEQUENCE [LARGE SCALE GENOMIC DNA]</scope>
    <source>
        <strain evidence="13 14">ATCC 49505</strain>
    </source>
</reference>